<dbReference type="InterPro" id="IPR005171">
    <property type="entry name" value="Cyt_c_oxidase_su4_prok"/>
</dbReference>
<dbReference type="Pfam" id="PF03626">
    <property type="entry name" value="COX4_pro"/>
    <property type="match status" value="1"/>
</dbReference>
<keyword evidence="8" id="KW-1185">Reference proteome</keyword>
<protein>
    <recommendedName>
        <fullName evidence="9">Prokaryotic cytochrome C oxidase subunit IV family protein</fullName>
    </recommendedName>
</protein>
<keyword evidence="2" id="KW-1003">Cell membrane</keyword>
<comment type="caution">
    <text evidence="7">The sequence shown here is derived from an EMBL/GenBank/DDBJ whole genome shotgun (WGS) entry which is preliminary data.</text>
</comment>
<name>A0A1W9ZCF9_MYCAI</name>
<evidence type="ECO:0008006" key="9">
    <source>
        <dbReference type="Google" id="ProtNLM"/>
    </source>
</evidence>
<proteinExistence type="predicted"/>
<organism evidence="7 8">
    <name type="scientific">Mycobacterium arosiense ATCC BAA-1401 = DSM 45069</name>
    <dbReference type="NCBI Taxonomy" id="1265311"/>
    <lineage>
        <taxon>Bacteria</taxon>
        <taxon>Bacillati</taxon>
        <taxon>Actinomycetota</taxon>
        <taxon>Actinomycetes</taxon>
        <taxon>Mycobacteriales</taxon>
        <taxon>Mycobacteriaceae</taxon>
        <taxon>Mycobacterium</taxon>
        <taxon>Mycobacterium avium complex (MAC)</taxon>
    </lineage>
</organism>
<evidence type="ECO:0000256" key="1">
    <source>
        <dbReference type="ARBA" id="ARBA00004651"/>
    </source>
</evidence>
<dbReference type="GO" id="GO:0005886">
    <property type="term" value="C:plasma membrane"/>
    <property type="evidence" value="ECO:0007669"/>
    <property type="project" value="UniProtKB-SubCell"/>
</dbReference>
<evidence type="ECO:0000313" key="8">
    <source>
        <dbReference type="Proteomes" id="UP000192707"/>
    </source>
</evidence>
<keyword evidence="4 6" id="KW-1133">Transmembrane helix</keyword>
<keyword evidence="5 6" id="KW-0472">Membrane</keyword>
<dbReference type="Proteomes" id="UP000192707">
    <property type="component" value="Unassembled WGS sequence"/>
</dbReference>
<evidence type="ECO:0000256" key="5">
    <source>
        <dbReference type="ARBA" id="ARBA00023136"/>
    </source>
</evidence>
<sequence>MRALVLRSATPVWLVLTGLTVLSWALGGRHDFSSGHHTFASLAIIVVTVFKVRLVGLYFMEVRDAPVWLRLQFEGFCTALFATLASVYFLA</sequence>
<comment type="subcellular location">
    <subcellularLocation>
        <location evidence="1">Cell membrane</location>
        <topology evidence="1">Multi-pass membrane protein</topology>
    </subcellularLocation>
</comment>
<dbReference type="RefSeq" id="WP_083065677.1">
    <property type="nucleotide sequence ID" value="NZ_MVHG01000048.1"/>
</dbReference>
<evidence type="ECO:0000256" key="6">
    <source>
        <dbReference type="SAM" id="Phobius"/>
    </source>
</evidence>
<evidence type="ECO:0000313" key="7">
    <source>
        <dbReference type="EMBL" id="ORA11944.1"/>
    </source>
</evidence>
<keyword evidence="3 6" id="KW-0812">Transmembrane</keyword>
<accession>A0A1W9ZCF9</accession>
<dbReference type="EMBL" id="MVHG01000048">
    <property type="protein sequence ID" value="ORA11944.1"/>
    <property type="molecule type" value="Genomic_DNA"/>
</dbReference>
<feature type="transmembrane region" description="Helical" evidence="6">
    <location>
        <begin position="71"/>
        <end position="90"/>
    </location>
</feature>
<evidence type="ECO:0000256" key="3">
    <source>
        <dbReference type="ARBA" id="ARBA00022692"/>
    </source>
</evidence>
<reference evidence="7 8" key="1">
    <citation type="submission" date="2016-12" db="EMBL/GenBank/DDBJ databases">
        <title>The new phylogeny of genus Mycobacterium.</title>
        <authorList>
            <person name="Tortoli E."/>
            <person name="Trovato A."/>
            <person name="Cirillo D.M."/>
        </authorList>
    </citation>
    <scope>NUCLEOTIDE SEQUENCE [LARGE SCALE GENOMIC DNA]</scope>
    <source>
        <strain evidence="7 8">DSM 45069</strain>
    </source>
</reference>
<dbReference type="AlphaFoldDB" id="A0A1W9ZCF9"/>
<evidence type="ECO:0000256" key="4">
    <source>
        <dbReference type="ARBA" id="ARBA00022989"/>
    </source>
</evidence>
<gene>
    <name evidence="7" type="ORF">BST14_17675</name>
</gene>
<evidence type="ECO:0000256" key="2">
    <source>
        <dbReference type="ARBA" id="ARBA00022475"/>
    </source>
</evidence>
<dbReference type="OrthoDB" id="4751867at2"/>
<feature type="transmembrane region" description="Helical" evidence="6">
    <location>
        <begin position="37"/>
        <end position="59"/>
    </location>
</feature>